<protein>
    <submittedName>
        <fullName evidence="1">Uncharacterized protein</fullName>
    </submittedName>
</protein>
<organism evidence="1">
    <name type="scientific">Anguilla anguilla</name>
    <name type="common">European freshwater eel</name>
    <name type="synonym">Muraena anguilla</name>
    <dbReference type="NCBI Taxonomy" id="7936"/>
    <lineage>
        <taxon>Eukaryota</taxon>
        <taxon>Metazoa</taxon>
        <taxon>Chordata</taxon>
        <taxon>Craniata</taxon>
        <taxon>Vertebrata</taxon>
        <taxon>Euteleostomi</taxon>
        <taxon>Actinopterygii</taxon>
        <taxon>Neopterygii</taxon>
        <taxon>Teleostei</taxon>
        <taxon>Anguilliformes</taxon>
        <taxon>Anguillidae</taxon>
        <taxon>Anguilla</taxon>
    </lineage>
</organism>
<proteinExistence type="predicted"/>
<name>A0A0E9S1B9_ANGAN</name>
<dbReference type="EMBL" id="GBXM01073486">
    <property type="protein sequence ID" value="JAH35091.1"/>
    <property type="molecule type" value="Transcribed_RNA"/>
</dbReference>
<sequence>MLKMCFSLDGNIQCALQSLTGEMAIHKCHAGGRIDKSPQTILLYPLIYPRI</sequence>
<reference evidence="1" key="2">
    <citation type="journal article" date="2015" name="Fish Shellfish Immunol.">
        <title>Early steps in the European eel (Anguilla anguilla)-Vibrio vulnificus interaction in the gills: Role of the RtxA13 toxin.</title>
        <authorList>
            <person name="Callol A."/>
            <person name="Pajuelo D."/>
            <person name="Ebbesson L."/>
            <person name="Teles M."/>
            <person name="MacKenzie S."/>
            <person name="Amaro C."/>
        </authorList>
    </citation>
    <scope>NUCLEOTIDE SEQUENCE</scope>
</reference>
<dbReference type="AlphaFoldDB" id="A0A0E9S1B9"/>
<accession>A0A0E9S1B9</accession>
<reference evidence="1" key="1">
    <citation type="submission" date="2014-11" db="EMBL/GenBank/DDBJ databases">
        <authorList>
            <person name="Amaro Gonzalez C."/>
        </authorList>
    </citation>
    <scope>NUCLEOTIDE SEQUENCE</scope>
</reference>
<evidence type="ECO:0000313" key="1">
    <source>
        <dbReference type="EMBL" id="JAH35091.1"/>
    </source>
</evidence>